<sequence length="158" mass="17210">MTESAPAANSAVNPAATPREVVDQIIQYMLDIDMAGFGDLWADDGDLDLLFAPHGAVRHLQGRDTIREYLIKGQAATPLKLEKIESLVVHETADPEVVVFEFEGLGSVSTTGGTYRTTYIDVLRARDGRIVNLRHFAEPTAWLITASETGAEAAGERR</sequence>
<dbReference type="Proteomes" id="UP001049518">
    <property type="component" value="Chromosome"/>
</dbReference>
<protein>
    <submittedName>
        <fullName evidence="2">Nuclear transport factor 2 family protein</fullName>
    </submittedName>
</protein>
<dbReference type="SUPFAM" id="SSF54427">
    <property type="entry name" value="NTF2-like"/>
    <property type="match status" value="1"/>
</dbReference>
<gene>
    <name evidence="2" type="ORF">AGRA3207_005103</name>
</gene>
<organism evidence="2 3">
    <name type="scientific">Actinomadura graeca</name>
    <dbReference type="NCBI Taxonomy" id="2750812"/>
    <lineage>
        <taxon>Bacteria</taxon>
        <taxon>Bacillati</taxon>
        <taxon>Actinomycetota</taxon>
        <taxon>Actinomycetes</taxon>
        <taxon>Streptosporangiales</taxon>
        <taxon>Thermomonosporaceae</taxon>
        <taxon>Actinomadura</taxon>
    </lineage>
</organism>
<reference evidence="2" key="1">
    <citation type="submission" date="2020-07" db="EMBL/GenBank/DDBJ databases">
        <authorList>
            <person name="Tarantini F.S."/>
            <person name="Hong K.W."/>
            <person name="Chan K.G."/>
        </authorList>
    </citation>
    <scope>NUCLEOTIDE SEQUENCE</scope>
    <source>
        <strain evidence="2">32-07</strain>
    </source>
</reference>
<evidence type="ECO:0000259" key="1">
    <source>
        <dbReference type="Pfam" id="PF12680"/>
    </source>
</evidence>
<dbReference type="InterPro" id="IPR037401">
    <property type="entry name" value="SnoaL-like"/>
</dbReference>
<evidence type="ECO:0000313" key="3">
    <source>
        <dbReference type="Proteomes" id="UP001049518"/>
    </source>
</evidence>
<dbReference type="EMBL" id="CP059572">
    <property type="protein sequence ID" value="QXJ23885.1"/>
    <property type="molecule type" value="Genomic_DNA"/>
</dbReference>
<accession>A0ABX8QYN0</accession>
<keyword evidence="3" id="KW-1185">Reference proteome</keyword>
<evidence type="ECO:0000313" key="2">
    <source>
        <dbReference type="EMBL" id="QXJ23885.1"/>
    </source>
</evidence>
<dbReference type="RefSeq" id="WP_231329567.1">
    <property type="nucleotide sequence ID" value="NZ_CP059572.1"/>
</dbReference>
<proteinExistence type="predicted"/>
<feature type="domain" description="SnoaL-like" evidence="1">
    <location>
        <begin position="33"/>
        <end position="131"/>
    </location>
</feature>
<name>A0ABX8QYN0_9ACTN</name>
<dbReference type="Gene3D" id="3.10.450.50">
    <property type="match status" value="1"/>
</dbReference>
<dbReference type="InterPro" id="IPR032710">
    <property type="entry name" value="NTF2-like_dom_sf"/>
</dbReference>
<dbReference type="Pfam" id="PF12680">
    <property type="entry name" value="SnoaL_2"/>
    <property type="match status" value="1"/>
</dbReference>